<evidence type="ECO:0000256" key="2">
    <source>
        <dbReference type="ARBA" id="ARBA00009814"/>
    </source>
</evidence>
<organism evidence="6 8">
    <name type="scientific">Raphanus sativus</name>
    <name type="common">Radish</name>
    <name type="synonym">Raphanus raphanistrum var. sativus</name>
    <dbReference type="NCBI Taxonomy" id="3726"/>
    <lineage>
        <taxon>Eukaryota</taxon>
        <taxon>Viridiplantae</taxon>
        <taxon>Streptophyta</taxon>
        <taxon>Embryophyta</taxon>
        <taxon>Tracheophyta</taxon>
        <taxon>Spermatophyta</taxon>
        <taxon>Magnoliopsida</taxon>
        <taxon>eudicotyledons</taxon>
        <taxon>Gunneridae</taxon>
        <taxon>Pentapetalae</taxon>
        <taxon>rosids</taxon>
        <taxon>malvids</taxon>
        <taxon>Brassicales</taxon>
        <taxon>Brassicaceae</taxon>
        <taxon>Brassiceae</taxon>
        <taxon>Raphanus</taxon>
    </lineage>
</organism>
<accession>A0A6J0N2X4</accession>
<dbReference type="GeneID" id="108849694"/>
<sequence length="218" mass="23307">MECVVQGIIETQHVEALEILLQGLCGVQRERLRVHELTLKSVPNLGVVSSEVRLLCDLDQQPEPTWTVKHVGGAMRGAGADQISVMVRTMIESKVSKNALRMFYSLGYKLDHELLKVGFAFHFQRAAQISVSVSSVNKMPKIHAIDEAVPVTPGMQIVVVTAPATPENYGEVAAAVSSFCEFLAPLVHLSKPFISTGVVPTAAAAAASLMSDGGGTTL</sequence>
<reference evidence="7 8" key="2">
    <citation type="submission" date="2025-04" db="UniProtKB">
        <authorList>
            <consortium name="RefSeq"/>
        </authorList>
    </citation>
    <scope>IDENTIFICATION</scope>
    <source>
        <tissue evidence="7 8">Leaf</tissue>
    </source>
</reference>
<dbReference type="InterPro" id="IPR019095">
    <property type="entry name" value="Mediator_Med18"/>
</dbReference>
<dbReference type="Gene3D" id="2.40.320.10">
    <property type="entry name" value="Hypothetical Protein Pfu-838710-001"/>
    <property type="match status" value="1"/>
</dbReference>
<evidence type="ECO:0000313" key="6">
    <source>
        <dbReference type="Proteomes" id="UP000504610"/>
    </source>
</evidence>
<evidence type="ECO:0000313" key="7">
    <source>
        <dbReference type="RefSeq" id="XP_018478785.1"/>
    </source>
</evidence>
<reference evidence="6" key="1">
    <citation type="journal article" date="2019" name="Database">
        <title>The radish genome database (RadishGD): an integrated information resource for radish genomics.</title>
        <authorList>
            <person name="Yu H.J."/>
            <person name="Baek S."/>
            <person name="Lee Y.J."/>
            <person name="Cho A."/>
            <person name="Mun J.H."/>
        </authorList>
    </citation>
    <scope>NUCLEOTIDE SEQUENCE [LARGE SCALE GENOMIC DNA]</scope>
    <source>
        <strain evidence="6">cv. WK10039</strain>
    </source>
</reference>
<dbReference type="RefSeq" id="XP_018478785.1">
    <property type="nucleotide sequence ID" value="XM_018623283.1"/>
</dbReference>
<comment type="similarity">
    <text evidence="2">Belongs to the Mediator complex subunit 18 family.</text>
</comment>
<dbReference type="RefSeq" id="XP_056865468.1">
    <property type="nucleotide sequence ID" value="XM_057009488.1"/>
</dbReference>
<name>A0A6J0N2X4_RAPSA</name>
<proteinExistence type="inferred from homology"/>
<dbReference type="FunFam" id="2.40.320.10:FF:000004">
    <property type="entry name" value="Mediator of RNA polymerase II transcription subunit 18"/>
    <property type="match status" value="1"/>
</dbReference>
<dbReference type="GO" id="GO:0006369">
    <property type="term" value="P:termination of RNA polymerase II transcription"/>
    <property type="evidence" value="ECO:0007669"/>
    <property type="project" value="TreeGrafter"/>
</dbReference>
<evidence type="ECO:0000256" key="1">
    <source>
        <dbReference type="ARBA" id="ARBA00004123"/>
    </source>
</evidence>
<dbReference type="PANTHER" id="PTHR13321:SF2">
    <property type="entry name" value="MEDIATOR OF RNA POLYMERASE II TRANSCRIPTION SUBUNIT 18"/>
    <property type="match status" value="1"/>
</dbReference>
<evidence type="ECO:0000256" key="4">
    <source>
        <dbReference type="ARBA" id="ARBA00023163"/>
    </source>
</evidence>
<keyword evidence="6" id="KW-1185">Reference proteome</keyword>
<evidence type="ECO:0000313" key="8">
    <source>
        <dbReference type="RefSeq" id="XP_056865468.1"/>
    </source>
</evidence>
<dbReference type="GO" id="GO:0003712">
    <property type="term" value="F:transcription coregulator activity"/>
    <property type="evidence" value="ECO:0007669"/>
    <property type="project" value="InterPro"/>
</dbReference>
<dbReference type="OrthoDB" id="2015832at2759"/>
<keyword evidence="5" id="KW-0539">Nucleus</keyword>
<comment type="subcellular location">
    <subcellularLocation>
        <location evidence="1">Nucleus</location>
    </subcellularLocation>
</comment>
<keyword evidence="4" id="KW-0804">Transcription</keyword>
<dbReference type="PANTHER" id="PTHR13321">
    <property type="entry name" value="MEDIATOR OF RNA POLYMERASE II TRANSCRIPTION, SUBUNIT 18"/>
    <property type="match status" value="1"/>
</dbReference>
<dbReference type="Proteomes" id="UP000504610">
    <property type="component" value="Chromosome 4"/>
</dbReference>
<dbReference type="AlphaFoldDB" id="A0A6J0N2X4"/>
<dbReference type="GO" id="GO:0070847">
    <property type="term" value="C:core mediator complex"/>
    <property type="evidence" value="ECO:0007669"/>
    <property type="project" value="TreeGrafter"/>
</dbReference>
<protein>
    <submittedName>
        <fullName evidence="7 8">Mediator of RNA polymerase II transcription subunit 18</fullName>
    </submittedName>
</protein>
<dbReference type="KEGG" id="rsz:108849694"/>
<gene>
    <name evidence="7 8" type="primary">LOC108849694</name>
</gene>
<dbReference type="GO" id="GO:0006357">
    <property type="term" value="P:regulation of transcription by RNA polymerase II"/>
    <property type="evidence" value="ECO:0007669"/>
    <property type="project" value="InterPro"/>
</dbReference>
<evidence type="ECO:0000256" key="3">
    <source>
        <dbReference type="ARBA" id="ARBA00023015"/>
    </source>
</evidence>
<keyword evidence="3" id="KW-0805">Transcription regulation</keyword>
<evidence type="ECO:0000256" key="5">
    <source>
        <dbReference type="ARBA" id="ARBA00023242"/>
    </source>
</evidence>
<dbReference type="GO" id="GO:0016592">
    <property type="term" value="C:mediator complex"/>
    <property type="evidence" value="ECO:0007669"/>
    <property type="project" value="InterPro"/>
</dbReference>